<dbReference type="AlphaFoldDB" id="J9FQ86"/>
<accession>J9FQ86</accession>
<feature type="non-terminal residue" evidence="1">
    <location>
        <position position="98"/>
    </location>
</feature>
<gene>
    <name evidence="1" type="ORF">EVA_15256</name>
</gene>
<evidence type="ECO:0000313" key="1">
    <source>
        <dbReference type="EMBL" id="EJW96638.1"/>
    </source>
</evidence>
<name>J9FQ86_9ZZZZ</name>
<organism evidence="1">
    <name type="scientific">gut metagenome</name>
    <dbReference type="NCBI Taxonomy" id="749906"/>
    <lineage>
        <taxon>unclassified sequences</taxon>
        <taxon>metagenomes</taxon>
        <taxon>organismal metagenomes</taxon>
    </lineage>
</organism>
<dbReference type="EMBL" id="AMCI01005175">
    <property type="protein sequence ID" value="EJW96638.1"/>
    <property type="molecule type" value="Genomic_DNA"/>
</dbReference>
<proteinExistence type="predicted"/>
<reference evidence="1" key="1">
    <citation type="journal article" date="2012" name="PLoS ONE">
        <title>Gene sets for utilization of primary and secondary nutrition supplies in the distal gut of endangered iberian lynx.</title>
        <authorList>
            <person name="Alcaide M."/>
            <person name="Messina E."/>
            <person name="Richter M."/>
            <person name="Bargiela R."/>
            <person name="Peplies J."/>
            <person name="Huws S.A."/>
            <person name="Newbold C.J."/>
            <person name="Golyshin P.N."/>
            <person name="Simon M.A."/>
            <person name="Lopez G."/>
            <person name="Yakimov M.M."/>
            <person name="Ferrer M."/>
        </authorList>
    </citation>
    <scope>NUCLEOTIDE SEQUENCE</scope>
</reference>
<sequence>MLPQVSGVRQARALASIVRFVRANGTGPNADDIFNAASLLEGGLVTRDSFDHAVVSLLESVGIDGIGVRSWLDVISDEDIAEGFSDHNPARPNGNTVS</sequence>
<comment type="caution">
    <text evidence="1">The sequence shown here is derived from an EMBL/GenBank/DDBJ whole genome shotgun (WGS) entry which is preliminary data.</text>
</comment>
<protein>
    <submittedName>
        <fullName evidence="1">Uncharacterized protein</fullName>
    </submittedName>
</protein>